<proteinExistence type="predicted"/>
<dbReference type="EMBL" id="JASNQZ010000006">
    <property type="protein sequence ID" value="KAL0956712.1"/>
    <property type="molecule type" value="Genomic_DNA"/>
</dbReference>
<evidence type="ECO:0000313" key="3">
    <source>
        <dbReference type="Proteomes" id="UP001556367"/>
    </source>
</evidence>
<accession>A0ABR3JLU6</accession>
<dbReference type="Proteomes" id="UP001556367">
    <property type="component" value="Unassembled WGS sequence"/>
</dbReference>
<keyword evidence="3" id="KW-1185">Reference proteome</keyword>
<evidence type="ECO:0000313" key="2">
    <source>
        <dbReference type="EMBL" id="KAL0956712.1"/>
    </source>
</evidence>
<protein>
    <submittedName>
        <fullName evidence="2">Uncharacterized protein</fullName>
    </submittedName>
</protein>
<organism evidence="2 3">
    <name type="scientific">Hohenbuehelia grisea</name>
    <dbReference type="NCBI Taxonomy" id="104357"/>
    <lineage>
        <taxon>Eukaryota</taxon>
        <taxon>Fungi</taxon>
        <taxon>Dikarya</taxon>
        <taxon>Basidiomycota</taxon>
        <taxon>Agaricomycotina</taxon>
        <taxon>Agaricomycetes</taxon>
        <taxon>Agaricomycetidae</taxon>
        <taxon>Agaricales</taxon>
        <taxon>Pleurotineae</taxon>
        <taxon>Pleurotaceae</taxon>
        <taxon>Hohenbuehelia</taxon>
    </lineage>
</organism>
<feature type="region of interest" description="Disordered" evidence="1">
    <location>
        <begin position="99"/>
        <end position="118"/>
    </location>
</feature>
<name>A0ABR3JLU6_9AGAR</name>
<gene>
    <name evidence="2" type="ORF">HGRIS_002834</name>
</gene>
<evidence type="ECO:0000256" key="1">
    <source>
        <dbReference type="SAM" id="MobiDB-lite"/>
    </source>
</evidence>
<reference evidence="3" key="1">
    <citation type="submission" date="2024-06" db="EMBL/GenBank/DDBJ databases">
        <title>Multi-omics analyses provide insights into the biosynthesis of the anticancer antibiotic pleurotin in Hohenbuehelia grisea.</title>
        <authorList>
            <person name="Weaver J.A."/>
            <person name="Alberti F."/>
        </authorList>
    </citation>
    <scope>NUCLEOTIDE SEQUENCE [LARGE SCALE GENOMIC DNA]</scope>
    <source>
        <strain evidence="3">T-177</strain>
    </source>
</reference>
<comment type="caution">
    <text evidence="2">The sequence shown here is derived from an EMBL/GenBank/DDBJ whole genome shotgun (WGS) entry which is preliminary data.</text>
</comment>
<feature type="compositionally biased region" description="Basic and acidic residues" evidence="1">
    <location>
        <begin position="99"/>
        <end position="112"/>
    </location>
</feature>
<sequence>MAPLCAASTHLSMTNEFVPMNTVVRDRLSRTRKIMTGIRTLYPTARRIEGTKSCWRSETPPTGAGKDVAWVMGVEDKGRSTLEGNRCDLCPANDVKDAAAENRRRAARRERAAATMDL</sequence>